<dbReference type="AlphaFoldDB" id="A0A4Y2TPK9"/>
<dbReference type="InterPro" id="IPR036552">
    <property type="entry name" value="CBF_bsu_sf"/>
</dbReference>
<dbReference type="PANTHER" id="PTHR10276:SF3">
    <property type="entry name" value="CORE-BINDING FACTOR SUBUNIT BETA"/>
    <property type="match status" value="1"/>
</dbReference>
<evidence type="ECO:0000256" key="2">
    <source>
        <dbReference type="ARBA" id="ARBA00023242"/>
    </source>
</evidence>
<dbReference type="Pfam" id="PF02312">
    <property type="entry name" value="CBF_beta"/>
    <property type="match status" value="1"/>
</dbReference>
<proteinExistence type="inferred from homology"/>
<dbReference type="PANTHER" id="PTHR10276">
    <property type="entry name" value="CORE-BINDING FACTOR, BETA SUBUNIT"/>
    <property type="match status" value="1"/>
</dbReference>
<evidence type="ECO:0000256" key="4">
    <source>
        <dbReference type="SAM" id="Coils"/>
    </source>
</evidence>
<name>A0A4Y2TPK9_ARAVE</name>
<gene>
    <name evidence="5" type="primary">Bgb_0</name>
    <name evidence="5" type="ORF">AVEN_233512_1</name>
</gene>
<comment type="similarity">
    <text evidence="3">Belongs to the CBF-beta family.</text>
</comment>
<dbReference type="SUPFAM" id="SSF50723">
    <property type="entry name" value="Core binding factor beta, CBF"/>
    <property type="match status" value="1"/>
</dbReference>
<keyword evidence="6" id="KW-1185">Reference proteome</keyword>
<reference evidence="5 6" key="1">
    <citation type="journal article" date="2019" name="Sci. Rep.">
        <title>Orb-weaving spider Araneus ventricosus genome elucidates the spidroin gene catalogue.</title>
        <authorList>
            <person name="Kono N."/>
            <person name="Nakamura H."/>
            <person name="Ohtoshi R."/>
            <person name="Moran D.A.P."/>
            <person name="Shinohara A."/>
            <person name="Yoshida Y."/>
            <person name="Fujiwara M."/>
            <person name="Mori M."/>
            <person name="Tomita M."/>
            <person name="Arakawa K."/>
        </authorList>
    </citation>
    <scope>NUCLEOTIDE SEQUENCE [LARGE SCALE GENOMIC DNA]</scope>
</reference>
<feature type="coiled-coil region" evidence="4">
    <location>
        <begin position="27"/>
        <end position="61"/>
    </location>
</feature>
<protein>
    <submittedName>
        <fullName evidence="5">Protein big brother</fullName>
    </submittedName>
</protein>
<dbReference type="Gene3D" id="2.40.250.10">
    <property type="entry name" value="Core binding factor, beta subunit"/>
    <property type="match status" value="1"/>
</dbReference>
<dbReference type="InterPro" id="IPR003417">
    <property type="entry name" value="CBF_beta"/>
</dbReference>
<dbReference type="OrthoDB" id="10026505at2759"/>
<comment type="caution">
    <text evidence="5">The sequence shown here is derived from an EMBL/GenBank/DDBJ whole genome shotgun (WGS) entry which is preliminary data.</text>
</comment>
<evidence type="ECO:0000256" key="3">
    <source>
        <dbReference type="ARBA" id="ARBA00025734"/>
    </source>
</evidence>
<dbReference type="EMBL" id="BGPR01030001">
    <property type="protein sequence ID" value="GBO02202.1"/>
    <property type="molecule type" value="Genomic_DNA"/>
</dbReference>
<evidence type="ECO:0000256" key="1">
    <source>
        <dbReference type="ARBA" id="ARBA00004123"/>
    </source>
</evidence>
<comment type="subcellular location">
    <subcellularLocation>
        <location evidence="1">Nucleus</location>
    </subcellularLocation>
</comment>
<dbReference type="GO" id="GO:0043565">
    <property type="term" value="F:sequence-specific DNA binding"/>
    <property type="evidence" value="ECO:0007669"/>
    <property type="project" value="TreeGrafter"/>
</dbReference>
<evidence type="ECO:0000313" key="6">
    <source>
        <dbReference type="Proteomes" id="UP000499080"/>
    </source>
</evidence>
<sequence>MNGVCVRWRGWLDIERLDGVGCLEYDEERAQIEDAILREQLERYNQRVRDFEEKQRLYRSQHDRHVEAEVEVRTSRYRIRHFSFLSLGLSPDFRRYQTSRTTRVDARQKATSNRWAPTPSQGPCVHSFCGTAKNRCR</sequence>
<dbReference type="Proteomes" id="UP000499080">
    <property type="component" value="Unassembled WGS sequence"/>
</dbReference>
<keyword evidence="4" id="KW-0175">Coiled coil</keyword>
<dbReference type="GO" id="GO:0006357">
    <property type="term" value="P:regulation of transcription by RNA polymerase II"/>
    <property type="evidence" value="ECO:0007669"/>
    <property type="project" value="TreeGrafter"/>
</dbReference>
<dbReference type="GO" id="GO:0003713">
    <property type="term" value="F:transcription coactivator activity"/>
    <property type="evidence" value="ECO:0007669"/>
    <property type="project" value="InterPro"/>
</dbReference>
<evidence type="ECO:0000313" key="5">
    <source>
        <dbReference type="EMBL" id="GBO02202.1"/>
    </source>
</evidence>
<keyword evidence="2" id="KW-0539">Nucleus</keyword>
<dbReference type="GO" id="GO:0016513">
    <property type="term" value="C:core-binding factor complex"/>
    <property type="evidence" value="ECO:0007669"/>
    <property type="project" value="TreeGrafter"/>
</dbReference>
<organism evidence="5 6">
    <name type="scientific">Araneus ventricosus</name>
    <name type="common">Orbweaver spider</name>
    <name type="synonym">Epeira ventricosa</name>
    <dbReference type="NCBI Taxonomy" id="182803"/>
    <lineage>
        <taxon>Eukaryota</taxon>
        <taxon>Metazoa</taxon>
        <taxon>Ecdysozoa</taxon>
        <taxon>Arthropoda</taxon>
        <taxon>Chelicerata</taxon>
        <taxon>Arachnida</taxon>
        <taxon>Araneae</taxon>
        <taxon>Araneomorphae</taxon>
        <taxon>Entelegynae</taxon>
        <taxon>Araneoidea</taxon>
        <taxon>Araneidae</taxon>
        <taxon>Araneus</taxon>
    </lineage>
</organism>
<accession>A0A4Y2TPK9</accession>